<evidence type="ECO:0000256" key="1">
    <source>
        <dbReference type="SAM" id="MobiDB-lite"/>
    </source>
</evidence>
<evidence type="ECO:0000313" key="2">
    <source>
        <dbReference type="EMBL" id="KAK7879612.1"/>
    </source>
</evidence>
<accession>A0AAW0MJG7</accession>
<protein>
    <submittedName>
        <fullName evidence="2">Uncharacterized protein</fullName>
    </submittedName>
</protein>
<dbReference type="Proteomes" id="UP001460270">
    <property type="component" value="Unassembled WGS sequence"/>
</dbReference>
<proteinExistence type="predicted"/>
<comment type="caution">
    <text evidence="2">The sequence shown here is derived from an EMBL/GenBank/DDBJ whole genome shotgun (WGS) entry which is preliminary data.</text>
</comment>
<sequence>MKQDSRSRWRGEENTQTHPEHETEQQEQMRGEENTQTGLEHETGAAGADGEEVDWGGAELHVVRSRVSLCAAGLSP</sequence>
<keyword evidence="3" id="KW-1185">Reference proteome</keyword>
<dbReference type="EMBL" id="JBBPFD010000229">
    <property type="protein sequence ID" value="KAK7879612.1"/>
    <property type="molecule type" value="Genomic_DNA"/>
</dbReference>
<gene>
    <name evidence="2" type="ORF">WMY93_033678</name>
</gene>
<name>A0AAW0MJG7_9GOBI</name>
<evidence type="ECO:0000313" key="3">
    <source>
        <dbReference type="Proteomes" id="UP001460270"/>
    </source>
</evidence>
<feature type="compositionally biased region" description="Basic and acidic residues" evidence="1">
    <location>
        <begin position="1"/>
        <end position="43"/>
    </location>
</feature>
<dbReference type="AlphaFoldDB" id="A0AAW0MJG7"/>
<reference evidence="3" key="1">
    <citation type="submission" date="2024-04" db="EMBL/GenBank/DDBJ databases">
        <title>Salinicola lusitanus LLJ914,a marine bacterium isolated from the Okinawa Trough.</title>
        <authorList>
            <person name="Li J."/>
        </authorList>
    </citation>
    <scope>NUCLEOTIDE SEQUENCE [LARGE SCALE GENOMIC DNA]</scope>
</reference>
<feature type="region of interest" description="Disordered" evidence="1">
    <location>
        <begin position="1"/>
        <end position="52"/>
    </location>
</feature>
<organism evidence="2 3">
    <name type="scientific">Mugilogobius chulae</name>
    <name type="common">yellowstripe goby</name>
    <dbReference type="NCBI Taxonomy" id="88201"/>
    <lineage>
        <taxon>Eukaryota</taxon>
        <taxon>Metazoa</taxon>
        <taxon>Chordata</taxon>
        <taxon>Craniata</taxon>
        <taxon>Vertebrata</taxon>
        <taxon>Euteleostomi</taxon>
        <taxon>Actinopterygii</taxon>
        <taxon>Neopterygii</taxon>
        <taxon>Teleostei</taxon>
        <taxon>Neoteleostei</taxon>
        <taxon>Acanthomorphata</taxon>
        <taxon>Gobiaria</taxon>
        <taxon>Gobiiformes</taxon>
        <taxon>Gobioidei</taxon>
        <taxon>Gobiidae</taxon>
        <taxon>Gobionellinae</taxon>
        <taxon>Mugilogobius</taxon>
    </lineage>
</organism>